<gene>
    <name evidence="1" type="ORF">LSAA_10117</name>
</gene>
<dbReference type="Proteomes" id="UP000675881">
    <property type="component" value="Chromosome 5"/>
</dbReference>
<evidence type="ECO:0000313" key="1">
    <source>
        <dbReference type="EMBL" id="CAF2955252.1"/>
    </source>
</evidence>
<organism evidence="1 2">
    <name type="scientific">Lepeophtheirus salmonis</name>
    <name type="common">Salmon louse</name>
    <name type="synonym">Caligus salmonis</name>
    <dbReference type="NCBI Taxonomy" id="72036"/>
    <lineage>
        <taxon>Eukaryota</taxon>
        <taxon>Metazoa</taxon>
        <taxon>Ecdysozoa</taxon>
        <taxon>Arthropoda</taxon>
        <taxon>Crustacea</taxon>
        <taxon>Multicrustacea</taxon>
        <taxon>Hexanauplia</taxon>
        <taxon>Copepoda</taxon>
        <taxon>Siphonostomatoida</taxon>
        <taxon>Caligidae</taxon>
        <taxon>Lepeophtheirus</taxon>
    </lineage>
</organism>
<evidence type="ECO:0000313" key="2">
    <source>
        <dbReference type="Proteomes" id="UP000675881"/>
    </source>
</evidence>
<sequence length="135" mass="15846">MTIHSRLMKAYISRVFLMEGSKCLDFNVAKDGGCYFHARTWLNSFLLFVVPGKELKKRKYYSEAPSDHNIIELEIRNISSPQPFWLPNWIMKKDDFKRILQSKLKHSFHASFSAPSPVYSLTLPPRFIKCFYYGS</sequence>
<keyword evidence="2" id="KW-1185">Reference proteome</keyword>
<dbReference type="AlphaFoldDB" id="A0A7R8D292"/>
<dbReference type="EMBL" id="HG994584">
    <property type="protein sequence ID" value="CAF2955252.1"/>
    <property type="molecule type" value="Genomic_DNA"/>
</dbReference>
<protein>
    <submittedName>
        <fullName evidence="1">(salmon louse) hypothetical protein</fullName>
    </submittedName>
</protein>
<proteinExistence type="predicted"/>
<name>A0A7R8D292_LEPSM</name>
<reference evidence="1" key="1">
    <citation type="submission" date="2021-02" db="EMBL/GenBank/DDBJ databases">
        <authorList>
            <person name="Bekaert M."/>
        </authorList>
    </citation>
    <scope>NUCLEOTIDE SEQUENCE</scope>
    <source>
        <strain evidence="1">IoA-00</strain>
    </source>
</reference>
<accession>A0A7R8D292</accession>